<dbReference type="AlphaFoldDB" id="A0A8J3CIH4"/>
<dbReference type="Gene3D" id="3.40.50.300">
    <property type="entry name" value="P-loop containing nucleotide triphosphate hydrolases"/>
    <property type="match status" value="1"/>
</dbReference>
<dbReference type="EMBL" id="BMZG01000011">
    <property type="protein sequence ID" value="GHA78212.1"/>
    <property type="molecule type" value="Genomic_DNA"/>
</dbReference>
<keyword evidence="2" id="KW-1185">Reference proteome</keyword>
<name>A0A8J3CIH4_9BURK</name>
<evidence type="ECO:0000313" key="1">
    <source>
        <dbReference type="EMBL" id="GHA78212.1"/>
    </source>
</evidence>
<evidence type="ECO:0008006" key="3">
    <source>
        <dbReference type="Google" id="ProtNLM"/>
    </source>
</evidence>
<accession>A0A8J3CIH4</accession>
<evidence type="ECO:0000313" key="2">
    <source>
        <dbReference type="Proteomes" id="UP000614287"/>
    </source>
</evidence>
<dbReference type="InterPro" id="IPR027417">
    <property type="entry name" value="P-loop_NTPase"/>
</dbReference>
<reference evidence="1" key="2">
    <citation type="submission" date="2020-09" db="EMBL/GenBank/DDBJ databases">
        <authorList>
            <person name="Sun Q."/>
            <person name="Kim S."/>
        </authorList>
    </citation>
    <scope>NUCLEOTIDE SEQUENCE</scope>
    <source>
        <strain evidence="1">KCTC 32501</strain>
    </source>
</reference>
<dbReference type="Gene3D" id="3.30.420.240">
    <property type="match status" value="1"/>
</dbReference>
<sequence>MRSGFTPVLPLQLDPRYIYTAKRFAKDLTRFAVEVCGLKVTHQQRELFNHAQMIGSRVSVASGHGTGKTKSFGIIALWHLTMYHDSITNVVAPNIAQVRKQVFKEVALCLSSMRRGPYAWLAEHIELLVDSIHIKGSKETWHVLAKTAPKGAPENLAGSHAKHLLFLVDEASGVDDAHFGVMTGALTEENNRMILASQPTRNTGFFYRTHHDLSIFQGGAWYPLTFNSEESPLVTAEFIAEKKKQYSIEQYDIKVRGLFPDKNDGYLIGAKEVRASFGRDVLGARDWGWILPIDVGGGDYRDSSVMTVVKASGHGLYGDNALRIQIVDIPVLSNTIDPIKFTGQVHHKSLELADASTLVDYGGMGNIFYKQLQNMDTPNLEKVVWGNPCFKRENKECFINLRSQAIVSLCRAIKEGRFGIEQSVIDRYGERIVGELTRIPFDYDEKARYAVKSKKEMRGMGIPSPDIVDTFAFPFLEGINYIINDAGRANGDDIQVQMLKAAAVEAFSDLN</sequence>
<protein>
    <recommendedName>
        <fullName evidence="3">Terminase-like family protein</fullName>
    </recommendedName>
</protein>
<proteinExistence type="predicted"/>
<comment type="caution">
    <text evidence="1">The sequence shown here is derived from an EMBL/GenBank/DDBJ whole genome shotgun (WGS) entry which is preliminary data.</text>
</comment>
<reference evidence="1" key="1">
    <citation type="journal article" date="2014" name="Int. J. Syst. Evol. Microbiol.">
        <title>Complete genome sequence of Corynebacterium casei LMG S-19264T (=DSM 44701T), isolated from a smear-ripened cheese.</title>
        <authorList>
            <consortium name="US DOE Joint Genome Institute (JGI-PGF)"/>
            <person name="Walter F."/>
            <person name="Albersmeier A."/>
            <person name="Kalinowski J."/>
            <person name="Ruckert C."/>
        </authorList>
    </citation>
    <scope>NUCLEOTIDE SEQUENCE</scope>
    <source>
        <strain evidence="1">KCTC 32501</strain>
    </source>
</reference>
<gene>
    <name evidence="1" type="ORF">GCM10009007_18990</name>
</gene>
<dbReference type="Proteomes" id="UP000614287">
    <property type="component" value="Unassembled WGS sequence"/>
</dbReference>
<organism evidence="1 2">
    <name type="scientific">Formosimonas limnophila</name>
    <dbReference type="NCBI Taxonomy" id="1384487"/>
    <lineage>
        <taxon>Bacteria</taxon>
        <taxon>Pseudomonadati</taxon>
        <taxon>Pseudomonadota</taxon>
        <taxon>Betaproteobacteria</taxon>
        <taxon>Burkholderiales</taxon>
        <taxon>Burkholderiaceae</taxon>
        <taxon>Formosimonas</taxon>
    </lineage>
</organism>
<dbReference type="RefSeq" id="WP_189493729.1">
    <property type="nucleotide sequence ID" value="NZ_BMZG01000011.1"/>
</dbReference>